<organism evidence="5 6">
    <name type="scientific">Mya arenaria</name>
    <name type="common">Soft-shell clam</name>
    <dbReference type="NCBI Taxonomy" id="6604"/>
    <lineage>
        <taxon>Eukaryota</taxon>
        <taxon>Metazoa</taxon>
        <taxon>Spiralia</taxon>
        <taxon>Lophotrochozoa</taxon>
        <taxon>Mollusca</taxon>
        <taxon>Bivalvia</taxon>
        <taxon>Autobranchia</taxon>
        <taxon>Heteroconchia</taxon>
        <taxon>Euheterodonta</taxon>
        <taxon>Imparidentia</taxon>
        <taxon>Neoheterodontei</taxon>
        <taxon>Myida</taxon>
        <taxon>Myoidea</taxon>
        <taxon>Myidae</taxon>
        <taxon>Mya</taxon>
    </lineage>
</organism>
<dbReference type="PANTHER" id="PTHR45937">
    <property type="entry name" value="ASPARAGINE SYNTHETASE DOMAIN-CONTAINING PROTEIN 1"/>
    <property type="match status" value="1"/>
</dbReference>
<evidence type="ECO:0000256" key="3">
    <source>
        <dbReference type="ARBA" id="ARBA00022962"/>
    </source>
</evidence>
<evidence type="ECO:0000313" key="6">
    <source>
        <dbReference type="Proteomes" id="UP001164746"/>
    </source>
</evidence>
<dbReference type="Pfam" id="PF00733">
    <property type="entry name" value="Asn_synthase"/>
    <property type="match status" value="1"/>
</dbReference>
<dbReference type="InterPro" id="IPR014729">
    <property type="entry name" value="Rossmann-like_a/b/a_fold"/>
</dbReference>
<evidence type="ECO:0000259" key="4">
    <source>
        <dbReference type="Pfam" id="PF00733"/>
    </source>
</evidence>
<accession>A0ABY7FQL3</accession>
<dbReference type="PANTHER" id="PTHR45937:SF1">
    <property type="entry name" value="ASPARAGINE SYNTHETASE DOMAIN-CONTAINING PROTEIN 1"/>
    <property type="match status" value="1"/>
</dbReference>
<sequence length="306" mass="33637">MVGQSNPGALSISRKSLIIEQGRLSNRGPDSSNTVHTCVSNNVSALFSGHVLHLRGKQIVEQPTRDEAGNLLLWNGEIFGGIQDPVSDSDRWSVPDRLTGYTALSELNPSRAWNFIEVNVTEEELKEARQAHIQGLVYPLQTVLDDSIGCAVWFAARGKGVHGVGPHKGNPVHSTARVILCGMGADEQLVGYSRHRNKFKEGGWAGLIEEIELEVTRISARNLGRDDRIITDHGKESRFPFLDERVVTFLSSLPIHHKADLALPRGIGEKLLLRLCATELGLHQTATLAKRAIQFGSRIAKVNKQI</sequence>
<gene>
    <name evidence="5" type="ORF">MAR_036687</name>
</gene>
<protein>
    <submittedName>
        <fullName evidence="5">ASND1-like protein</fullName>
    </submittedName>
</protein>
<dbReference type="Gene3D" id="3.40.50.620">
    <property type="entry name" value="HUPs"/>
    <property type="match status" value="1"/>
</dbReference>
<keyword evidence="6" id="KW-1185">Reference proteome</keyword>
<dbReference type="InterPro" id="IPR051857">
    <property type="entry name" value="Asn_synthetase_domain"/>
</dbReference>
<dbReference type="SUPFAM" id="SSF52402">
    <property type="entry name" value="Adenine nucleotide alpha hydrolases-like"/>
    <property type="match status" value="1"/>
</dbReference>
<name>A0ABY7FQL3_MYAAR</name>
<evidence type="ECO:0000313" key="5">
    <source>
        <dbReference type="EMBL" id="WAR23018.1"/>
    </source>
</evidence>
<proteinExistence type="predicted"/>
<keyword evidence="2" id="KW-0061">Asparagine biosynthesis</keyword>
<dbReference type="EMBL" id="CP111024">
    <property type="protein sequence ID" value="WAR23018.1"/>
    <property type="molecule type" value="Genomic_DNA"/>
</dbReference>
<dbReference type="Proteomes" id="UP001164746">
    <property type="component" value="Chromosome 13"/>
</dbReference>
<keyword evidence="3" id="KW-0315">Glutamine amidotransferase</keyword>
<evidence type="ECO:0000256" key="2">
    <source>
        <dbReference type="ARBA" id="ARBA00022888"/>
    </source>
</evidence>
<dbReference type="InterPro" id="IPR001962">
    <property type="entry name" value="Asn_synthase"/>
</dbReference>
<reference evidence="5" key="1">
    <citation type="submission" date="2022-11" db="EMBL/GenBank/DDBJ databases">
        <title>Centuries of genome instability and evolution in soft-shell clam transmissible cancer (bioRxiv).</title>
        <authorList>
            <person name="Hart S.F.M."/>
            <person name="Yonemitsu M.A."/>
            <person name="Giersch R.M."/>
            <person name="Beal B.F."/>
            <person name="Arriagada G."/>
            <person name="Davis B.W."/>
            <person name="Ostrander E.A."/>
            <person name="Goff S.P."/>
            <person name="Metzger M.J."/>
        </authorList>
    </citation>
    <scope>NUCLEOTIDE SEQUENCE</scope>
    <source>
        <strain evidence="5">MELC-2E11</strain>
        <tissue evidence="5">Siphon/mantle</tissue>
    </source>
</reference>
<keyword evidence="1" id="KW-0028">Amino-acid biosynthesis</keyword>
<feature type="domain" description="Asparagine synthetase" evidence="4">
    <location>
        <begin position="203"/>
        <end position="277"/>
    </location>
</feature>
<dbReference type="CDD" id="cd01991">
    <property type="entry name" value="Asn_synthase_B_C"/>
    <property type="match status" value="1"/>
</dbReference>
<evidence type="ECO:0000256" key="1">
    <source>
        <dbReference type="ARBA" id="ARBA00022605"/>
    </source>
</evidence>